<organism evidence="1 2">
    <name type="scientific">Rosa chinensis</name>
    <name type="common">China rose</name>
    <dbReference type="NCBI Taxonomy" id="74649"/>
    <lineage>
        <taxon>Eukaryota</taxon>
        <taxon>Viridiplantae</taxon>
        <taxon>Streptophyta</taxon>
        <taxon>Embryophyta</taxon>
        <taxon>Tracheophyta</taxon>
        <taxon>Spermatophyta</taxon>
        <taxon>Magnoliopsida</taxon>
        <taxon>eudicotyledons</taxon>
        <taxon>Gunneridae</taxon>
        <taxon>Pentapetalae</taxon>
        <taxon>rosids</taxon>
        <taxon>fabids</taxon>
        <taxon>Rosales</taxon>
        <taxon>Rosaceae</taxon>
        <taxon>Rosoideae</taxon>
        <taxon>Rosoideae incertae sedis</taxon>
        <taxon>Rosa</taxon>
    </lineage>
</organism>
<dbReference type="EC" id="5.4.99.8" evidence="1"/>
<keyword evidence="1" id="KW-0413">Isomerase</keyword>
<evidence type="ECO:0000313" key="1">
    <source>
        <dbReference type="EMBL" id="PRQ44753.1"/>
    </source>
</evidence>
<proteinExistence type="predicted"/>
<dbReference type="SUPFAM" id="SSF48239">
    <property type="entry name" value="Terpenoid cyclases/Protein prenyltransferases"/>
    <property type="match status" value="1"/>
</dbReference>
<dbReference type="Proteomes" id="UP000238479">
    <property type="component" value="Chromosome 3"/>
</dbReference>
<protein>
    <submittedName>
        <fullName evidence="1">Putative cycloartenol synthase</fullName>
        <ecNumber evidence="1">5.4.99.8</ecNumber>
    </submittedName>
</protein>
<reference evidence="1 2" key="1">
    <citation type="journal article" date="2018" name="Nat. Genet.">
        <title>The Rosa genome provides new insights in the design of modern roses.</title>
        <authorList>
            <person name="Bendahmane M."/>
        </authorList>
    </citation>
    <scope>NUCLEOTIDE SEQUENCE [LARGE SCALE GENOMIC DNA]</scope>
    <source>
        <strain evidence="2">cv. Old Blush</strain>
    </source>
</reference>
<dbReference type="AlphaFoldDB" id="A0A2P6RE88"/>
<dbReference type="InterPro" id="IPR008930">
    <property type="entry name" value="Terpenoid_cyclase/PrenylTrfase"/>
</dbReference>
<comment type="caution">
    <text evidence="1">The sequence shown here is derived from an EMBL/GenBank/DDBJ whole genome shotgun (WGS) entry which is preliminary data.</text>
</comment>
<gene>
    <name evidence="1" type="ORF">RchiOBHm_Chr3g0482691</name>
</gene>
<dbReference type="GO" id="GO:0016871">
    <property type="term" value="F:cycloartenol synthase activity"/>
    <property type="evidence" value="ECO:0007669"/>
    <property type="project" value="UniProtKB-EC"/>
</dbReference>
<dbReference type="Gene3D" id="1.50.10.20">
    <property type="match status" value="1"/>
</dbReference>
<dbReference type="Gramene" id="PRQ44753">
    <property type="protein sequence ID" value="PRQ44753"/>
    <property type="gene ID" value="RchiOBHm_Chr3g0482691"/>
</dbReference>
<name>A0A2P6RE88_ROSCH</name>
<dbReference type="STRING" id="74649.A0A2P6RE88"/>
<sequence length="55" mass="6375">MLNVSDQNSLLHPSPSQGRMWYHCRMVYLLVSYFYGKQFVGPVTPNSFVFEKGAF</sequence>
<dbReference type="EMBL" id="PDCK01000041">
    <property type="protein sequence ID" value="PRQ44753.1"/>
    <property type="molecule type" value="Genomic_DNA"/>
</dbReference>
<accession>A0A2P6RE88</accession>
<evidence type="ECO:0000313" key="2">
    <source>
        <dbReference type="Proteomes" id="UP000238479"/>
    </source>
</evidence>
<keyword evidence="2" id="KW-1185">Reference proteome</keyword>